<evidence type="ECO:0000313" key="2">
    <source>
        <dbReference type="EnsemblPlants" id="KQL10978"/>
    </source>
</evidence>
<dbReference type="FunCoup" id="K3Y2Q0">
    <property type="interactions" value="221"/>
</dbReference>
<organism evidence="2 3">
    <name type="scientific">Setaria italica</name>
    <name type="common">Foxtail millet</name>
    <name type="synonym">Panicum italicum</name>
    <dbReference type="NCBI Taxonomy" id="4555"/>
    <lineage>
        <taxon>Eukaryota</taxon>
        <taxon>Viridiplantae</taxon>
        <taxon>Streptophyta</taxon>
        <taxon>Embryophyta</taxon>
        <taxon>Tracheophyta</taxon>
        <taxon>Spermatophyta</taxon>
        <taxon>Magnoliopsida</taxon>
        <taxon>Liliopsida</taxon>
        <taxon>Poales</taxon>
        <taxon>Poaceae</taxon>
        <taxon>PACMAD clade</taxon>
        <taxon>Panicoideae</taxon>
        <taxon>Panicodae</taxon>
        <taxon>Paniceae</taxon>
        <taxon>Cenchrinae</taxon>
        <taxon>Setaria</taxon>
    </lineage>
</organism>
<keyword evidence="3" id="KW-1185">Reference proteome</keyword>
<dbReference type="PANTHER" id="PTHR33018">
    <property type="entry name" value="OS10G0338966 PROTEIN-RELATED"/>
    <property type="match status" value="1"/>
</dbReference>
<proteinExistence type="predicted"/>
<dbReference type="InParanoid" id="K3Y2Q0"/>
<dbReference type="EMBL" id="AGNK02002553">
    <property type="status" value="NOT_ANNOTATED_CDS"/>
    <property type="molecule type" value="Genomic_DNA"/>
</dbReference>
<dbReference type="Gramene" id="KQL10978">
    <property type="protein sequence ID" value="KQL10978"/>
    <property type="gene ID" value="SETIT_008479mg"/>
</dbReference>
<evidence type="ECO:0008006" key="4">
    <source>
        <dbReference type="Google" id="ProtNLM"/>
    </source>
</evidence>
<evidence type="ECO:0000256" key="1">
    <source>
        <dbReference type="SAM" id="MobiDB-lite"/>
    </source>
</evidence>
<reference evidence="2" key="2">
    <citation type="submission" date="2018-08" db="UniProtKB">
        <authorList>
            <consortium name="EnsemblPlants"/>
        </authorList>
    </citation>
    <scope>IDENTIFICATION</scope>
    <source>
        <strain evidence="2">Yugu1</strain>
    </source>
</reference>
<feature type="compositionally biased region" description="Pro residues" evidence="1">
    <location>
        <begin position="333"/>
        <end position="344"/>
    </location>
</feature>
<dbReference type="PANTHER" id="PTHR33018:SF19">
    <property type="entry name" value="OS12G0558775 PROTEIN"/>
    <property type="match status" value="1"/>
</dbReference>
<dbReference type="EnsemblPlants" id="KQL10978">
    <property type="protein sequence ID" value="KQL10978"/>
    <property type="gene ID" value="SETIT_008479mg"/>
</dbReference>
<dbReference type="HOGENOM" id="CLU_027775_1_0_1"/>
<evidence type="ECO:0000313" key="3">
    <source>
        <dbReference type="Proteomes" id="UP000004995"/>
    </source>
</evidence>
<dbReference type="InterPro" id="IPR038765">
    <property type="entry name" value="Papain-like_cys_pep_sf"/>
</dbReference>
<dbReference type="Proteomes" id="UP000004995">
    <property type="component" value="Unassembled WGS sequence"/>
</dbReference>
<accession>K3Y2Q0</accession>
<name>K3Y2Q0_SETIT</name>
<protein>
    <recommendedName>
        <fullName evidence="4">Ubiquitin-like protease family profile domain-containing protein</fullName>
    </recommendedName>
</protein>
<dbReference type="SUPFAM" id="SSF54001">
    <property type="entry name" value="Cysteine proteinases"/>
    <property type="match status" value="1"/>
</dbReference>
<reference evidence="3" key="1">
    <citation type="journal article" date="2012" name="Nat. Biotechnol.">
        <title>Reference genome sequence of the model plant Setaria.</title>
        <authorList>
            <person name="Bennetzen J.L."/>
            <person name="Schmutz J."/>
            <person name="Wang H."/>
            <person name="Percifield R."/>
            <person name="Hawkins J."/>
            <person name="Pontaroli A.C."/>
            <person name="Estep M."/>
            <person name="Feng L."/>
            <person name="Vaughn J.N."/>
            <person name="Grimwood J."/>
            <person name="Jenkins J."/>
            <person name="Barry K."/>
            <person name="Lindquist E."/>
            <person name="Hellsten U."/>
            <person name="Deshpande S."/>
            <person name="Wang X."/>
            <person name="Wu X."/>
            <person name="Mitros T."/>
            <person name="Triplett J."/>
            <person name="Yang X."/>
            <person name="Ye C.Y."/>
            <person name="Mauro-Herrera M."/>
            <person name="Wang L."/>
            <person name="Li P."/>
            <person name="Sharma M."/>
            <person name="Sharma R."/>
            <person name="Ronald P.C."/>
            <person name="Panaud O."/>
            <person name="Kellogg E.A."/>
            <person name="Brutnell T.P."/>
            <person name="Doust A.N."/>
            <person name="Tuskan G.A."/>
            <person name="Rokhsar D."/>
            <person name="Devos K.M."/>
        </authorList>
    </citation>
    <scope>NUCLEOTIDE SEQUENCE [LARGE SCALE GENOMIC DNA]</scope>
    <source>
        <strain evidence="3">cv. Yugu1</strain>
    </source>
</reference>
<dbReference type="AlphaFoldDB" id="K3Y2Q0"/>
<feature type="region of interest" description="Disordered" evidence="1">
    <location>
        <begin position="327"/>
        <end position="346"/>
    </location>
</feature>
<feature type="region of interest" description="Disordered" evidence="1">
    <location>
        <begin position="87"/>
        <end position="107"/>
    </location>
</feature>
<sequence>ELDTKGEPILLEGISSRFWNICGAIVRDKLQTWIMTSNWKNVPTTTKDVLWATLNERSTLNKEYIQKGKISRDDFGRIPPEMWEEFKQQKNTPEAKALSEENTTKTMKATRNPHHLGVVKFKHLTTDQIYEMLEQLTEVQKKGLFKSDREKDQLTSVIRIVEHSESVRGITLPWGKAFPNDEASYRKCDRYKKNLEEKMREITKQKFVEFLANQHIATVDVDPSSASSIANVRYPIDDIQVDTPCSNGSCVPKGTPDRIRLGAIVTVLDESCEIDIPTDGGIEPMLSHVQGATNEDEQPMLSPIREALNEDDGTSALQGDERVDDLEVIDPTSPSPASPPPQRPVVPRMVSTYDPKAPSTEVNKFLNVLKKKASSSGEKSITCSTSQQKEKDQNLNFFALDEVSIDYEHGKPFLYQWDLLKGPWELNKLHGWIMNAMKQGIRAITAHVPTKVFLCVLDYQIVIDFEDLHRLYHQEHLDVNLIFVWCLDEMHKVSVYIARVMRKKADNDYIMASYNFEDHWISIIILPKLGEAVVLNSANFSRDRYKDIIGMIQNTYKLYILKSGDHNPKINKAMKIIYHRFCHKQLPGSALYGYYVCEFIRNNGRYRTNPEDINKQIDNICIDMARFILREICHKD</sequence>